<name>A0AAV3AS49_PYXAD</name>
<comment type="cofactor">
    <cofactor evidence="1">
        <name>Ca(2+)</name>
        <dbReference type="ChEBI" id="CHEBI:29108"/>
    </cofactor>
</comment>
<evidence type="ECO:0000256" key="7">
    <source>
        <dbReference type="ARBA" id="ARBA00022837"/>
    </source>
</evidence>
<keyword evidence="7" id="KW-0106">Calcium</keyword>
<feature type="compositionally biased region" description="Basic residues" evidence="10">
    <location>
        <begin position="319"/>
        <end position="342"/>
    </location>
</feature>
<feature type="compositionally biased region" description="Basic and acidic residues" evidence="10">
    <location>
        <begin position="343"/>
        <end position="366"/>
    </location>
</feature>
<gene>
    <name evidence="13" type="ORF">GDO54_001867</name>
</gene>
<evidence type="ECO:0000256" key="3">
    <source>
        <dbReference type="ARBA" id="ARBA00013278"/>
    </source>
</evidence>
<dbReference type="GO" id="GO:0004623">
    <property type="term" value="F:phospholipase A2 activity"/>
    <property type="evidence" value="ECO:0007669"/>
    <property type="project" value="UniProtKB-EC"/>
</dbReference>
<evidence type="ECO:0000313" key="13">
    <source>
        <dbReference type="EMBL" id="DBA34289.1"/>
    </source>
</evidence>
<feature type="signal peptide" evidence="11">
    <location>
        <begin position="1"/>
        <end position="19"/>
    </location>
</feature>
<dbReference type="InterPro" id="IPR016090">
    <property type="entry name" value="PLA2-like_dom"/>
</dbReference>
<feature type="region of interest" description="Disordered" evidence="10">
    <location>
        <begin position="413"/>
        <end position="459"/>
    </location>
</feature>
<sequence>MEEILEILTLLLSCIICRGLGIQDCAMLSVQGHHTQYQVTDGKELVVTTWNTNRQLVSCSLEEDEGTVRSFLSQCTRQHDVLYMDYGGFAEARMACLYFLQSSQPGNERNGQHARVKRGFTYPGTLWCGAGNIAEKETDLGEHRETDSCCRTHDHCEHVIHPLTSDYGYWNLRWHTISHCQCDNKFKECLRNVNDTASRVVGQAFFNVIRVQCFEFSYKQQCAKRTWYGWCEEYVNMTVAVPKDSNLFDYGGNLIDKPTLSKEIDSTKPPSTDLSPEPPTLGQVMKATEDLLKIMMTISPGTSPDQSKVDDSTAGKNKADKKKKERKNKKGKGLKGKRKKSKKENVDSPAKDIWDEKSVKDEKAEPENQPLDILDVEPKQNAFNDVLNDEPIRNNDAKTPTPMTTTYIKVKLQEKITSAPPVSRPCTQKPPRKNRKERKGRKERKKKPKTESCSPSNMQ</sequence>
<evidence type="ECO:0000256" key="5">
    <source>
        <dbReference type="ARBA" id="ARBA00022723"/>
    </source>
</evidence>
<reference evidence="13" key="1">
    <citation type="thesis" date="2020" institute="ProQuest LLC" country="789 East Eisenhower Parkway, Ann Arbor, MI, USA">
        <title>Comparative Genomics and Chromosome Evolution.</title>
        <authorList>
            <person name="Mudd A.B."/>
        </authorList>
    </citation>
    <scope>NUCLEOTIDE SEQUENCE</scope>
    <source>
        <strain evidence="13">1538</strain>
        <tissue evidence="13">Blood</tissue>
    </source>
</reference>
<comment type="caution">
    <text evidence="13">The sequence shown here is derived from an EMBL/GenBank/DDBJ whole genome shotgun (WGS) entry which is preliminary data.</text>
</comment>
<dbReference type="Proteomes" id="UP001181693">
    <property type="component" value="Unassembled WGS sequence"/>
</dbReference>
<keyword evidence="4" id="KW-0964">Secreted</keyword>
<dbReference type="FunFam" id="1.20.90.10:FF:000002">
    <property type="entry name" value="Phospholipase A2 group III"/>
    <property type="match status" value="1"/>
</dbReference>
<dbReference type="Pfam" id="PF05826">
    <property type="entry name" value="Phospholip_A2_2"/>
    <property type="match status" value="1"/>
</dbReference>
<organism evidence="13 14">
    <name type="scientific">Pyxicephalus adspersus</name>
    <name type="common">African bullfrog</name>
    <dbReference type="NCBI Taxonomy" id="30357"/>
    <lineage>
        <taxon>Eukaryota</taxon>
        <taxon>Metazoa</taxon>
        <taxon>Chordata</taxon>
        <taxon>Craniata</taxon>
        <taxon>Vertebrata</taxon>
        <taxon>Euteleostomi</taxon>
        <taxon>Amphibia</taxon>
        <taxon>Batrachia</taxon>
        <taxon>Anura</taxon>
        <taxon>Neobatrachia</taxon>
        <taxon>Ranoidea</taxon>
        <taxon>Pyxicephalidae</taxon>
        <taxon>Pyxicephalinae</taxon>
        <taxon>Pyxicephalus</taxon>
    </lineage>
</organism>
<dbReference type="GO" id="GO:0046872">
    <property type="term" value="F:metal ion binding"/>
    <property type="evidence" value="ECO:0007669"/>
    <property type="project" value="UniProtKB-KW"/>
</dbReference>
<evidence type="ECO:0000256" key="11">
    <source>
        <dbReference type="SAM" id="SignalP"/>
    </source>
</evidence>
<keyword evidence="8" id="KW-0443">Lipid metabolism</keyword>
<dbReference type="CDD" id="cd04704">
    <property type="entry name" value="PLA2_bee_venom_like"/>
    <property type="match status" value="1"/>
</dbReference>
<protein>
    <recommendedName>
        <fullName evidence="3">phospholipase A2</fullName>
        <ecNumber evidence="3">3.1.1.4</ecNumber>
    </recommendedName>
</protein>
<feature type="chain" id="PRO_5043618255" description="phospholipase A2" evidence="11">
    <location>
        <begin position="20"/>
        <end position="459"/>
    </location>
</feature>
<feature type="domain" description="Phospholipase A2-like central" evidence="12">
    <location>
        <begin position="122"/>
        <end position="216"/>
    </location>
</feature>
<keyword evidence="14" id="KW-1185">Reference proteome</keyword>
<feature type="region of interest" description="Disordered" evidence="10">
    <location>
        <begin position="298"/>
        <end position="378"/>
    </location>
</feature>
<dbReference type="PROSITE" id="PS00118">
    <property type="entry name" value="PA2_HIS"/>
    <property type="match status" value="1"/>
</dbReference>
<evidence type="ECO:0000256" key="6">
    <source>
        <dbReference type="ARBA" id="ARBA00022801"/>
    </source>
</evidence>
<dbReference type="InterPro" id="IPR036444">
    <property type="entry name" value="PLipase_A2_dom_sf"/>
</dbReference>
<evidence type="ECO:0000256" key="4">
    <source>
        <dbReference type="ARBA" id="ARBA00022525"/>
    </source>
</evidence>
<keyword evidence="5" id="KW-0479">Metal-binding</keyword>
<keyword evidence="11" id="KW-0732">Signal</keyword>
<keyword evidence="9" id="KW-1015">Disulfide bond</keyword>
<feature type="region of interest" description="Disordered" evidence="10">
    <location>
        <begin position="259"/>
        <end position="281"/>
    </location>
</feature>
<dbReference type="AlphaFoldDB" id="A0AAV3AS49"/>
<accession>A0AAV3AS49</accession>
<proteinExistence type="predicted"/>
<keyword evidence="6" id="KW-0378">Hydrolase</keyword>
<evidence type="ECO:0000256" key="10">
    <source>
        <dbReference type="SAM" id="MobiDB-lite"/>
    </source>
</evidence>
<evidence type="ECO:0000256" key="2">
    <source>
        <dbReference type="ARBA" id="ARBA00004613"/>
    </source>
</evidence>
<feature type="compositionally biased region" description="Basic residues" evidence="10">
    <location>
        <begin position="430"/>
        <end position="448"/>
    </location>
</feature>
<comment type="subcellular location">
    <subcellularLocation>
        <location evidence="2">Secreted</location>
    </subcellularLocation>
</comment>
<dbReference type="GO" id="GO:0005576">
    <property type="term" value="C:extracellular region"/>
    <property type="evidence" value="ECO:0007669"/>
    <property type="project" value="UniProtKB-SubCell"/>
</dbReference>
<dbReference type="EMBL" id="DYDO01000001">
    <property type="protein sequence ID" value="DBA34289.1"/>
    <property type="molecule type" value="Genomic_DNA"/>
</dbReference>
<dbReference type="PANTHER" id="PTHR12253">
    <property type="entry name" value="RH14732P"/>
    <property type="match status" value="1"/>
</dbReference>
<dbReference type="InterPro" id="IPR033113">
    <property type="entry name" value="PLA2_histidine"/>
</dbReference>
<dbReference type="GO" id="GO:0050482">
    <property type="term" value="P:arachidonate secretion"/>
    <property type="evidence" value="ECO:0007669"/>
    <property type="project" value="InterPro"/>
</dbReference>
<evidence type="ECO:0000256" key="8">
    <source>
        <dbReference type="ARBA" id="ARBA00023098"/>
    </source>
</evidence>
<evidence type="ECO:0000313" key="14">
    <source>
        <dbReference type="Proteomes" id="UP001181693"/>
    </source>
</evidence>
<evidence type="ECO:0000259" key="12">
    <source>
        <dbReference type="Pfam" id="PF05826"/>
    </source>
</evidence>
<evidence type="ECO:0000256" key="9">
    <source>
        <dbReference type="ARBA" id="ARBA00023157"/>
    </source>
</evidence>
<dbReference type="EC" id="3.1.1.4" evidence="3"/>
<evidence type="ECO:0000256" key="1">
    <source>
        <dbReference type="ARBA" id="ARBA00001913"/>
    </source>
</evidence>
<dbReference type="SUPFAM" id="SSF48619">
    <property type="entry name" value="Phospholipase A2, PLA2"/>
    <property type="match status" value="1"/>
</dbReference>
<dbReference type="GO" id="GO:0006644">
    <property type="term" value="P:phospholipid metabolic process"/>
    <property type="evidence" value="ECO:0007669"/>
    <property type="project" value="InterPro"/>
</dbReference>
<dbReference type="Gene3D" id="1.20.90.10">
    <property type="entry name" value="Phospholipase A2 domain"/>
    <property type="match status" value="1"/>
</dbReference>